<protein>
    <recommendedName>
        <fullName evidence="4">Small ribosomal subunit protein bS18</fullName>
    </recommendedName>
</protein>
<name>K2G3M6_9BACT</name>
<gene>
    <name evidence="4 6" type="primary">rpsR</name>
    <name evidence="6" type="ORF">ACD_2C00088G0018</name>
</gene>
<dbReference type="HAMAP" id="MF_00270">
    <property type="entry name" value="Ribosomal_bS18"/>
    <property type="match status" value="1"/>
</dbReference>
<sequence>MTTKKACPICEAGIQEIDYKNTELLKNYTTKFNKIVPRYYSGTCLKHQKELANAIKQARYMALMPYVLDLR</sequence>
<evidence type="ECO:0000256" key="5">
    <source>
        <dbReference type="RuleBase" id="RU003910"/>
    </source>
</evidence>
<dbReference type="InterPro" id="IPR001648">
    <property type="entry name" value="Ribosomal_bS18"/>
</dbReference>
<dbReference type="GO" id="GO:0006412">
    <property type="term" value="P:translation"/>
    <property type="evidence" value="ECO:0007669"/>
    <property type="project" value="UniProtKB-UniRule"/>
</dbReference>
<proteinExistence type="inferred from homology"/>
<dbReference type="SUPFAM" id="SSF46911">
    <property type="entry name" value="Ribosomal protein S18"/>
    <property type="match status" value="1"/>
</dbReference>
<dbReference type="PANTHER" id="PTHR13479:SF40">
    <property type="entry name" value="SMALL RIBOSOMAL SUBUNIT PROTEIN BS18M"/>
    <property type="match status" value="1"/>
</dbReference>
<dbReference type="GO" id="GO:0070181">
    <property type="term" value="F:small ribosomal subunit rRNA binding"/>
    <property type="evidence" value="ECO:0007669"/>
    <property type="project" value="TreeGrafter"/>
</dbReference>
<dbReference type="Pfam" id="PF01084">
    <property type="entry name" value="Ribosomal_S18"/>
    <property type="match status" value="1"/>
</dbReference>
<accession>K2G3M6</accession>
<dbReference type="AlphaFoldDB" id="K2G3M6"/>
<dbReference type="GO" id="GO:0022627">
    <property type="term" value="C:cytosolic small ribosomal subunit"/>
    <property type="evidence" value="ECO:0007669"/>
    <property type="project" value="TreeGrafter"/>
</dbReference>
<evidence type="ECO:0000256" key="3">
    <source>
        <dbReference type="ARBA" id="ARBA00023274"/>
    </source>
</evidence>
<dbReference type="PRINTS" id="PR00974">
    <property type="entry name" value="RIBOSOMALS18"/>
</dbReference>
<dbReference type="GO" id="GO:0003735">
    <property type="term" value="F:structural constituent of ribosome"/>
    <property type="evidence" value="ECO:0007669"/>
    <property type="project" value="InterPro"/>
</dbReference>
<dbReference type="EMBL" id="AMFJ01000088">
    <property type="protein sequence ID" value="EKE29853.1"/>
    <property type="molecule type" value="Genomic_DNA"/>
</dbReference>
<keyword evidence="2 4" id="KW-0689">Ribosomal protein</keyword>
<dbReference type="InterPro" id="IPR036870">
    <property type="entry name" value="Ribosomal_bS18_sf"/>
</dbReference>
<dbReference type="Gene3D" id="4.10.640.10">
    <property type="entry name" value="Ribosomal protein S18"/>
    <property type="match status" value="1"/>
</dbReference>
<evidence type="ECO:0000256" key="1">
    <source>
        <dbReference type="ARBA" id="ARBA00005589"/>
    </source>
</evidence>
<comment type="subunit">
    <text evidence="4">Part of the 30S ribosomal subunit. Forms a tight heterodimer with protein bS6.</text>
</comment>
<keyword evidence="3 4" id="KW-0687">Ribonucleoprotein</keyword>
<evidence type="ECO:0000313" key="6">
    <source>
        <dbReference type="EMBL" id="EKE29853.1"/>
    </source>
</evidence>
<keyword evidence="4" id="KW-0699">rRNA-binding</keyword>
<comment type="function">
    <text evidence="4">Binds as a heterodimer with protein bS6 to the central domain of the 16S rRNA, where it helps stabilize the platform of the 30S subunit.</text>
</comment>
<evidence type="ECO:0000256" key="4">
    <source>
        <dbReference type="HAMAP-Rule" id="MF_00270"/>
    </source>
</evidence>
<reference evidence="6" key="1">
    <citation type="journal article" date="2012" name="Science">
        <title>Fermentation, hydrogen, and sulfur metabolism in multiple uncultivated bacterial phyla.</title>
        <authorList>
            <person name="Wrighton K.C."/>
            <person name="Thomas B.C."/>
            <person name="Sharon I."/>
            <person name="Miller C.S."/>
            <person name="Castelle C.J."/>
            <person name="VerBerkmoes N.C."/>
            <person name="Wilkins M.J."/>
            <person name="Hettich R.L."/>
            <person name="Lipton M.S."/>
            <person name="Williams K.H."/>
            <person name="Long P.E."/>
            <person name="Banfield J.F."/>
        </authorList>
    </citation>
    <scope>NUCLEOTIDE SEQUENCE [LARGE SCALE GENOMIC DNA]</scope>
</reference>
<dbReference type="PANTHER" id="PTHR13479">
    <property type="entry name" value="30S RIBOSOMAL PROTEIN S18"/>
    <property type="match status" value="1"/>
</dbReference>
<evidence type="ECO:0000256" key="2">
    <source>
        <dbReference type="ARBA" id="ARBA00022980"/>
    </source>
</evidence>
<comment type="similarity">
    <text evidence="1 4 5">Belongs to the bacterial ribosomal protein bS18 family.</text>
</comment>
<comment type="caution">
    <text evidence="6">The sequence shown here is derived from an EMBL/GenBank/DDBJ whole genome shotgun (WGS) entry which is preliminary data.</text>
</comment>
<dbReference type="NCBIfam" id="TIGR00165">
    <property type="entry name" value="S18"/>
    <property type="match status" value="1"/>
</dbReference>
<organism evidence="6">
    <name type="scientific">uncultured bacterium</name>
    <name type="common">gcode 4</name>
    <dbReference type="NCBI Taxonomy" id="1234023"/>
    <lineage>
        <taxon>Bacteria</taxon>
        <taxon>environmental samples</taxon>
    </lineage>
</organism>
<keyword evidence="4" id="KW-0694">RNA-binding</keyword>